<reference evidence="7" key="1">
    <citation type="submission" date="2020-04" db="EMBL/GenBank/DDBJ databases">
        <authorList>
            <person name="Alioto T."/>
            <person name="Alioto T."/>
            <person name="Gomez Garrido J."/>
        </authorList>
    </citation>
    <scope>NUCLEOTIDE SEQUENCE</scope>
    <source>
        <strain evidence="7">A484AB</strain>
    </source>
</reference>
<dbReference type="PROSITE" id="PS50837">
    <property type="entry name" value="NACHT"/>
    <property type="match status" value="1"/>
</dbReference>
<dbReference type="InterPro" id="IPR032675">
    <property type="entry name" value="LRR_dom_sf"/>
</dbReference>
<dbReference type="InterPro" id="IPR038359">
    <property type="entry name" value="Connexin_N_sf"/>
</dbReference>
<proteinExistence type="inferred from homology"/>
<evidence type="ECO:0000256" key="1">
    <source>
        <dbReference type="ARBA" id="ARBA00004496"/>
    </source>
</evidence>
<keyword evidence="5" id="KW-0547">Nucleotide-binding</keyword>
<dbReference type="InterPro" id="IPR027417">
    <property type="entry name" value="P-loop_NTPase"/>
</dbReference>
<accession>A0A6S7IFK0</accession>
<dbReference type="OrthoDB" id="120976at2759"/>
<dbReference type="PANTHER" id="PTHR45690:SF19">
    <property type="entry name" value="NACHT, LRR AND PYD DOMAINS-CONTAINING PROTEIN 3"/>
    <property type="match status" value="1"/>
</dbReference>
<keyword evidence="8" id="KW-1185">Reference proteome</keyword>
<dbReference type="GO" id="GO:0005829">
    <property type="term" value="C:cytosol"/>
    <property type="evidence" value="ECO:0007669"/>
    <property type="project" value="UniProtKB-SubCell"/>
</dbReference>
<dbReference type="Gene3D" id="1.20.1440.80">
    <property type="entry name" value="Gap junction channel protein cysteine-rich domain"/>
    <property type="match status" value="1"/>
</dbReference>
<dbReference type="Gene3D" id="3.80.10.10">
    <property type="entry name" value="Ribonuclease Inhibitor"/>
    <property type="match status" value="1"/>
</dbReference>
<evidence type="ECO:0000256" key="3">
    <source>
        <dbReference type="ARBA" id="ARBA00022490"/>
    </source>
</evidence>
<dbReference type="InterPro" id="IPR001611">
    <property type="entry name" value="Leu-rich_rpt"/>
</dbReference>
<evidence type="ECO:0000256" key="6">
    <source>
        <dbReference type="ARBA" id="ARBA00022840"/>
    </source>
</evidence>
<dbReference type="InterPro" id="IPR007111">
    <property type="entry name" value="NACHT_NTPase"/>
</dbReference>
<evidence type="ECO:0000256" key="5">
    <source>
        <dbReference type="ARBA" id="ARBA00022741"/>
    </source>
</evidence>
<sequence>MFHCSFFSALIFTGIVIALKEGEAGGKFTCYVAPESTLIYKTQVDKACYSRYQQNYNSPLPFYWFVILSIWFPIIVAVIYSLCVRRRVEEIDLINETQTEGEFEAENQEQNRTLYVYYFYLFHLVIRVLSGILFTILQYAVFFPSGFAFKFSCKPPAGFPTKIAKNVSDSQFNSTSIACENANASDKHISWIIVSVLNTGFALTILVEIIRRCRRFPNCKYTADWRCNTEFGTVYLLRKQNTRVDIELKNCIDFYKRQVLHPSRTTDVIYGPKTGLHNLYINLVINTERAKHKFSKNMERHEMFDVYMEVPLNSIRLKEAKDLFYPNQDTNGNFPRKILAVGRPGIGKTVLTEKIMRDWANEVDEFYHGKIAFYFKFRWFNSSELKDITLKTFLRYGTELTGAKFERIYEDITKESEKAILTFDGFDEFNGNVNCLNDVPPPNDPNVCMSGISLFIKLISGRLLPEATVLVTSRPTANEFYSRFTFDRTVEIIGFTSDKIEQYVGKFCDNHKRSDLKPRVWDHIKSSSDLLNLCYIPVNSFIVSTVLFESFSDPKNGTGALPTTLTELYKAAIDHFNKHHDRKFHGQSSKEAIEKLQLLAYNGIESKQLLFNDELFDEQMKKSGLLNSLSNPYSQVQTKICFIHLTIQEFLAARHVIETFSPEEIKEFITAHIESGKWHLVLQFVGGLLGKKNCCKDCVLAFTESVIIAQDGTLDLTDNCLVLFVLKCLREVDDEDIVKEACETTAINDVVSLTNTGMGGLYLTSSDWAAVTFVCKHMKKLTRLDLCLYNSNEECYLEVNKLLQQRCVKQLVLVGSFTVAVEMEHLCKTLMESKCALKHEHRKLAELDIRHLYETEKRCMSTMHEFLKNGHGSSLEKLSLRGYGRTSLGRSILCEVLDNKLCPELTYLDFSGNSILDEGVRALCNVLIKQKQIKLTQLFLDSCLLTDESIPSVCQLLTDKRCNLTDLSLGDNEGVSDEGLRTLCECALANKHCKLTKLSLFKCSLTDECMPELSRVLQNKHCNLSILSMKGNRGISDKGLRMLCECALTKEHCKLAELYLDGCSLTDDCTPVLCKALQDENYVLDKFWVDGILTYKHCTATDSDLSSTLIFDVIACFEGVVHIENYGFVWRFNKNIAYFSASNSLINVSLDRFNRDILQTEIFYIAELLAEVNQELPGHVHVGVRKACAELNNYMLRLLPCVDLALVGLSDPICLNIDAAFAFSNDLSVDETSV</sequence>
<keyword evidence="4" id="KW-0677">Repeat</keyword>
<evidence type="ECO:0000313" key="7">
    <source>
        <dbReference type="EMBL" id="CAB4015020.1"/>
    </source>
</evidence>
<dbReference type="Pfam" id="PF05729">
    <property type="entry name" value="NACHT"/>
    <property type="match status" value="1"/>
</dbReference>
<dbReference type="SUPFAM" id="SSF52047">
    <property type="entry name" value="RNI-like"/>
    <property type="match status" value="1"/>
</dbReference>
<dbReference type="Proteomes" id="UP001152795">
    <property type="component" value="Unassembled WGS sequence"/>
</dbReference>
<dbReference type="EMBL" id="CACRXK020008541">
    <property type="protein sequence ID" value="CAB4015020.1"/>
    <property type="molecule type" value="Genomic_DNA"/>
</dbReference>
<dbReference type="InterPro" id="IPR006553">
    <property type="entry name" value="Leu-rich_rpt_Cys-con_subtyp"/>
</dbReference>
<keyword evidence="6" id="KW-0067">ATP-binding</keyword>
<gene>
    <name evidence="7" type="ORF">PACLA_8A018377</name>
</gene>
<keyword evidence="3" id="KW-0963">Cytoplasm</keyword>
<dbReference type="Pfam" id="PF13516">
    <property type="entry name" value="LRR_6"/>
    <property type="match status" value="3"/>
</dbReference>
<protein>
    <submittedName>
        <fullName evidence="7">NACHT, LRR and PYD domains-containing 14-like</fullName>
    </submittedName>
</protein>
<evidence type="ECO:0000313" key="8">
    <source>
        <dbReference type="Proteomes" id="UP001152795"/>
    </source>
</evidence>
<dbReference type="Gene3D" id="3.40.50.300">
    <property type="entry name" value="P-loop containing nucleotide triphosphate hydrolases"/>
    <property type="match status" value="1"/>
</dbReference>
<dbReference type="SMART" id="SM00367">
    <property type="entry name" value="LRR_CC"/>
    <property type="match status" value="3"/>
</dbReference>
<name>A0A6S7IFK0_PARCT</name>
<dbReference type="GO" id="GO:0005524">
    <property type="term" value="F:ATP binding"/>
    <property type="evidence" value="ECO:0007669"/>
    <property type="project" value="UniProtKB-KW"/>
</dbReference>
<comment type="caution">
    <text evidence="7">The sequence shown here is derived from an EMBL/GenBank/DDBJ whole genome shotgun (WGS) entry which is preliminary data.</text>
</comment>
<dbReference type="SMART" id="SM00368">
    <property type="entry name" value="LRR_RI"/>
    <property type="match status" value="7"/>
</dbReference>
<evidence type="ECO:0000256" key="4">
    <source>
        <dbReference type="ARBA" id="ARBA00022737"/>
    </source>
</evidence>
<comment type="subcellular location">
    <subcellularLocation>
        <location evidence="1">Cytoplasm</location>
    </subcellularLocation>
</comment>
<evidence type="ECO:0000256" key="2">
    <source>
        <dbReference type="ARBA" id="ARBA00008665"/>
    </source>
</evidence>
<comment type="similarity">
    <text evidence="2">Belongs to the NLRP family.</text>
</comment>
<dbReference type="PANTHER" id="PTHR45690">
    <property type="entry name" value="NACHT, LRR AND PYD DOMAINS-CONTAINING PROTEIN 12"/>
    <property type="match status" value="1"/>
</dbReference>
<organism evidence="7 8">
    <name type="scientific">Paramuricea clavata</name>
    <name type="common">Red gorgonian</name>
    <name type="synonym">Violescent sea-whip</name>
    <dbReference type="NCBI Taxonomy" id="317549"/>
    <lineage>
        <taxon>Eukaryota</taxon>
        <taxon>Metazoa</taxon>
        <taxon>Cnidaria</taxon>
        <taxon>Anthozoa</taxon>
        <taxon>Octocorallia</taxon>
        <taxon>Malacalcyonacea</taxon>
        <taxon>Plexauridae</taxon>
        <taxon>Paramuricea</taxon>
    </lineage>
</organism>
<dbReference type="SUPFAM" id="SSF52540">
    <property type="entry name" value="P-loop containing nucleoside triphosphate hydrolases"/>
    <property type="match status" value="1"/>
</dbReference>
<dbReference type="AlphaFoldDB" id="A0A6S7IFK0"/>
<dbReference type="InterPro" id="IPR050637">
    <property type="entry name" value="NLRP_innate_immun_reg"/>
</dbReference>